<dbReference type="GO" id="GO:0008168">
    <property type="term" value="F:methyltransferase activity"/>
    <property type="evidence" value="ECO:0007669"/>
    <property type="project" value="UniProtKB-KW"/>
</dbReference>
<dbReference type="AlphaFoldDB" id="A0A2T5VFB6"/>
<dbReference type="GO" id="GO:0032259">
    <property type="term" value="P:methylation"/>
    <property type="evidence" value="ECO:0007669"/>
    <property type="project" value="UniProtKB-KW"/>
</dbReference>
<keyword evidence="3" id="KW-1185">Reference proteome</keyword>
<gene>
    <name evidence="2" type="ORF">C8N35_101487</name>
</gene>
<protein>
    <submittedName>
        <fullName evidence="2">Methyltransferase family protein</fullName>
    </submittedName>
</protein>
<dbReference type="Pfam" id="PF13649">
    <property type="entry name" value="Methyltransf_25"/>
    <property type="match status" value="1"/>
</dbReference>
<dbReference type="Gene3D" id="3.40.50.150">
    <property type="entry name" value="Vaccinia Virus protein VP39"/>
    <property type="match status" value="1"/>
</dbReference>
<dbReference type="SUPFAM" id="SSF53335">
    <property type="entry name" value="S-adenosyl-L-methionine-dependent methyltransferases"/>
    <property type="match status" value="1"/>
</dbReference>
<comment type="caution">
    <text evidence="2">The sequence shown here is derived from an EMBL/GenBank/DDBJ whole genome shotgun (WGS) entry which is preliminary data.</text>
</comment>
<sequence length="267" mass="28970">MTGFSAQWLALREPADARARAPEILDAAVGVLADADAPLIVDLACGTGSSLRALSPHLGNNQRWRLVDHDPVLLERARAECAGFSGIADLQTVATDLAAGPGSVLGDADLVTTSAFLDLVSHDWALRFVAALSQNRLPFYASLTYDGRMGAEPSHPLDETVTDLVNRHQRQDKGFGPALGPHAVERVCECLENAGFRVSRARSDWICRTSEPIFQRELVEGWSKAAEEIGGLASNDLEAWREFRLDMIEAGSSRIRVGHEDLFAVPE</sequence>
<evidence type="ECO:0000313" key="3">
    <source>
        <dbReference type="Proteomes" id="UP000244081"/>
    </source>
</evidence>
<keyword evidence="2" id="KW-0489">Methyltransferase</keyword>
<proteinExistence type="predicted"/>
<reference evidence="2 3" key="1">
    <citation type="submission" date="2018-04" db="EMBL/GenBank/DDBJ databases">
        <title>Genomic Encyclopedia of Archaeal and Bacterial Type Strains, Phase II (KMG-II): from individual species to whole genera.</title>
        <authorList>
            <person name="Goeker M."/>
        </authorList>
    </citation>
    <scope>NUCLEOTIDE SEQUENCE [LARGE SCALE GENOMIC DNA]</scope>
    <source>
        <strain evidence="2 3">DSM 23382</strain>
    </source>
</reference>
<accession>A0A2T5VFB6</accession>
<evidence type="ECO:0000313" key="2">
    <source>
        <dbReference type="EMBL" id="PTW62444.1"/>
    </source>
</evidence>
<keyword evidence="2" id="KW-0808">Transferase</keyword>
<feature type="domain" description="Methyltransferase" evidence="1">
    <location>
        <begin position="40"/>
        <end position="127"/>
    </location>
</feature>
<dbReference type="InterPro" id="IPR041698">
    <property type="entry name" value="Methyltransf_25"/>
</dbReference>
<evidence type="ECO:0000259" key="1">
    <source>
        <dbReference type="Pfam" id="PF13649"/>
    </source>
</evidence>
<dbReference type="EMBL" id="QAYG01000001">
    <property type="protein sequence ID" value="PTW62444.1"/>
    <property type="molecule type" value="Genomic_DNA"/>
</dbReference>
<dbReference type="RefSeq" id="WP_170122000.1">
    <property type="nucleotide sequence ID" value="NZ_QAYG01000001.1"/>
</dbReference>
<dbReference type="Proteomes" id="UP000244081">
    <property type="component" value="Unassembled WGS sequence"/>
</dbReference>
<dbReference type="InterPro" id="IPR029063">
    <property type="entry name" value="SAM-dependent_MTases_sf"/>
</dbReference>
<organism evidence="2 3">
    <name type="scientific">Breoghania corrubedonensis</name>
    <dbReference type="NCBI Taxonomy" id="665038"/>
    <lineage>
        <taxon>Bacteria</taxon>
        <taxon>Pseudomonadati</taxon>
        <taxon>Pseudomonadota</taxon>
        <taxon>Alphaproteobacteria</taxon>
        <taxon>Hyphomicrobiales</taxon>
        <taxon>Stappiaceae</taxon>
        <taxon>Breoghania</taxon>
    </lineage>
</organism>
<name>A0A2T5VFB6_9HYPH</name>